<dbReference type="Gene3D" id="2.170.130.10">
    <property type="entry name" value="TonB-dependent receptor, plug domain"/>
    <property type="match status" value="1"/>
</dbReference>
<dbReference type="AlphaFoldDB" id="A0A7S9L156"/>
<dbReference type="InterPro" id="IPR037066">
    <property type="entry name" value="Plug_dom_sf"/>
</dbReference>
<keyword evidence="1" id="KW-0472">Membrane</keyword>
<dbReference type="SUPFAM" id="SSF49464">
    <property type="entry name" value="Carboxypeptidase regulatory domain-like"/>
    <property type="match status" value="1"/>
</dbReference>
<comment type="similarity">
    <text evidence="1">Belongs to the TonB-dependent receptor family.</text>
</comment>
<evidence type="ECO:0000259" key="3">
    <source>
        <dbReference type="Pfam" id="PF07715"/>
    </source>
</evidence>
<dbReference type="GO" id="GO:0009279">
    <property type="term" value="C:cell outer membrane"/>
    <property type="evidence" value="ECO:0007669"/>
    <property type="project" value="UniProtKB-SubCell"/>
</dbReference>
<evidence type="ECO:0000256" key="1">
    <source>
        <dbReference type="PROSITE-ProRule" id="PRU01360"/>
    </source>
</evidence>
<keyword evidence="2" id="KW-0732">Signal</keyword>
<gene>
    <name evidence="4" type="ORF">IZT61_02880</name>
</gene>
<dbReference type="InterPro" id="IPR023997">
    <property type="entry name" value="TonB-dep_OMP_SusC/RagA_CS"/>
</dbReference>
<feature type="chain" id="PRO_5032644174" evidence="2">
    <location>
        <begin position="26"/>
        <end position="1043"/>
    </location>
</feature>
<dbReference type="SUPFAM" id="SSF56935">
    <property type="entry name" value="Porins"/>
    <property type="match status" value="1"/>
</dbReference>
<dbReference type="Pfam" id="PF07715">
    <property type="entry name" value="Plug"/>
    <property type="match status" value="1"/>
</dbReference>
<keyword evidence="5" id="KW-1185">Reference proteome</keyword>
<evidence type="ECO:0000313" key="5">
    <source>
        <dbReference type="Proteomes" id="UP000594759"/>
    </source>
</evidence>
<dbReference type="RefSeq" id="WP_196099697.1">
    <property type="nucleotide sequence ID" value="NZ_CP064939.1"/>
</dbReference>
<organism evidence="4 5">
    <name type="scientific">Pedobacter endophyticus</name>
    <dbReference type="NCBI Taxonomy" id="2789740"/>
    <lineage>
        <taxon>Bacteria</taxon>
        <taxon>Pseudomonadati</taxon>
        <taxon>Bacteroidota</taxon>
        <taxon>Sphingobacteriia</taxon>
        <taxon>Sphingobacteriales</taxon>
        <taxon>Sphingobacteriaceae</taxon>
        <taxon>Pedobacter</taxon>
    </lineage>
</organism>
<evidence type="ECO:0000313" key="4">
    <source>
        <dbReference type="EMBL" id="QPH40241.1"/>
    </source>
</evidence>
<dbReference type="InterPro" id="IPR012910">
    <property type="entry name" value="Plug_dom"/>
</dbReference>
<dbReference type="InterPro" id="IPR008969">
    <property type="entry name" value="CarboxyPept-like_regulatory"/>
</dbReference>
<keyword evidence="1" id="KW-0812">Transmembrane</keyword>
<evidence type="ECO:0000256" key="2">
    <source>
        <dbReference type="SAM" id="SignalP"/>
    </source>
</evidence>
<dbReference type="EMBL" id="CP064939">
    <property type="protein sequence ID" value="QPH40241.1"/>
    <property type="molecule type" value="Genomic_DNA"/>
</dbReference>
<dbReference type="Proteomes" id="UP000594759">
    <property type="component" value="Chromosome"/>
</dbReference>
<name>A0A7S9L156_9SPHI</name>
<keyword evidence="1" id="KW-1134">Transmembrane beta strand</keyword>
<dbReference type="Pfam" id="PF13715">
    <property type="entry name" value="CarbopepD_reg_2"/>
    <property type="match status" value="1"/>
</dbReference>
<dbReference type="NCBIfam" id="TIGR04057">
    <property type="entry name" value="SusC_RagA_signa"/>
    <property type="match status" value="1"/>
</dbReference>
<keyword evidence="4" id="KW-0675">Receptor</keyword>
<dbReference type="Gene3D" id="2.60.40.1120">
    <property type="entry name" value="Carboxypeptidase-like, regulatory domain"/>
    <property type="match status" value="1"/>
</dbReference>
<dbReference type="NCBIfam" id="TIGR04056">
    <property type="entry name" value="OMP_RagA_SusC"/>
    <property type="match status" value="1"/>
</dbReference>
<keyword evidence="1" id="KW-0813">Transport</keyword>
<dbReference type="PROSITE" id="PS52016">
    <property type="entry name" value="TONB_DEPENDENT_REC_3"/>
    <property type="match status" value="1"/>
</dbReference>
<comment type="subcellular location">
    <subcellularLocation>
        <location evidence="1">Cell outer membrane</location>
        <topology evidence="1">Multi-pass membrane protein</topology>
    </subcellularLocation>
</comment>
<dbReference type="InterPro" id="IPR023996">
    <property type="entry name" value="TonB-dep_OMP_SusC/RagA"/>
</dbReference>
<feature type="signal peptide" evidence="2">
    <location>
        <begin position="1"/>
        <end position="25"/>
    </location>
</feature>
<dbReference type="InterPro" id="IPR039426">
    <property type="entry name" value="TonB-dep_rcpt-like"/>
</dbReference>
<protein>
    <submittedName>
        <fullName evidence="4">TonB-dependent receptor</fullName>
    </submittedName>
</protein>
<proteinExistence type="inferred from homology"/>
<sequence>MNLKFLRKIAWVLTLMTIISASVIAQTRQITGKVVDQQDGNPIPGVSVGIRGKTNNVSTNDKGEFSLIADPATDELVFSYVGYVRQTIALSGKTTLSISLAEDKKDLEDVVVIGYGTKKRSEILGSVAKIDAKEIEDLPVPNIAAALRNKLPGVGVNTVSGKPGSSITINIRNSAASEQSQLYGVTSEPLYVIDGITVTRDEFDNIDLSMVENISFLKDASAAIYGASGAKGVVLITTKRGSKGKPKISYTGYIGFQDNTSDVKMLSAYEHAMLLNDANIIKNAPTSSLFSDQDLETLKNNPNKSWFDELWKVAATNRHNINISGGSDAITFFAGGNYYNETGNYGGITYSKYAFRSGMTAKILPGLTADVTLNTDFNKKNSDTYKNGGENDQAFFQQLITTPLWVPIQIDGKPVNYNNNTNPLAVTSSGNNIFSKSQGLNINASLNYSPTFIQGLTASVRFGKNNRSGSGGQYIPPYTVYNFKMTGQNGLLYTNEVLNTLTAVGVANTLLLKSTDMASSYQAIGSLNYNRQFGKHSISALAAFDQSENNSESLTVYWRNQVLANVDQYWGFDQSTFTMQENTFGEAVQRSFISRFSYDYDKKYLVEGIARWDASSNFAPGNRWGLFPSLGLGWVISQEDFFKDNIKFVNSLKLRANYGLVGEARVDARLWQSRYKVDPSGYSYNESLFGGLNPSILPNPDISWEKSRTLNLGVDASLFNNRLNVTYEFYNRYSYDMFDKGNNENFPMYAGFEAPILNYQERTAWGHEISIGYRTKLGKDWGLSTDVLFGFGNSRINRMFYNEFQLWDITYPDLKYQFGTNPNTYNSSNYGLISKGMLRTQADLDALLNKYPTYTINGSVPQVGWLYYEDINGDGKITEKDQTIMFDRTNSFGIGFNVGLTWKSFSLNTNFVTRFGGKVFFDAKSKAPASTSVNVPAYWKDHWTPENPNAEFPRYDDASIAAGWNSTFWARSGTLIRINNMTLTYKMPRNFMNKIGIADSRLVLTGNNLWTIINPLDYKDPYSSTIYDYPTLRTISVGLNISL</sequence>
<dbReference type="KEGG" id="pex:IZT61_02880"/>
<feature type="domain" description="TonB-dependent receptor plug" evidence="3">
    <location>
        <begin position="121"/>
        <end position="233"/>
    </location>
</feature>
<keyword evidence="1" id="KW-0998">Cell outer membrane</keyword>
<reference evidence="4 5" key="1">
    <citation type="submission" date="2020-11" db="EMBL/GenBank/DDBJ databases">
        <title>Pedobacter endophytica, an endophytic bacteria isolated form Carex pumila.</title>
        <authorList>
            <person name="Peng Y."/>
            <person name="Jiang L."/>
            <person name="Lee J."/>
        </authorList>
    </citation>
    <scope>NUCLEOTIDE SEQUENCE [LARGE SCALE GENOMIC DNA]</scope>
    <source>
        <strain evidence="4 5">JBR3-12</strain>
    </source>
</reference>
<accession>A0A7S9L156</accession>